<dbReference type="AlphaFoldDB" id="A0A212IYL4"/>
<name>A0A212IYL4_9DELT</name>
<evidence type="ECO:0000313" key="1">
    <source>
        <dbReference type="EMBL" id="SBV92260.1"/>
    </source>
</evidence>
<proteinExistence type="predicted"/>
<accession>A0A212IYL4</accession>
<organism evidence="1">
    <name type="scientific">uncultured delta proteobacterium</name>
    <dbReference type="NCBI Taxonomy" id="34034"/>
    <lineage>
        <taxon>Bacteria</taxon>
        <taxon>Deltaproteobacteria</taxon>
        <taxon>environmental samples</taxon>
    </lineage>
</organism>
<sequence length="82" mass="9566">MRAQGFKLLFQMEKQRLDIGIGGLIAEGLCFFVGYWHRAPYRPVFIAVRLRVKKKVQNLNAMWYKEFAKNFATQGDFGHESP</sequence>
<gene>
    <name evidence="1" type="ORF">KL86DPRO_10331</name>
</gene>
<reference evidence="1" key="1">
    <citation type="submission" date="2016-04" db="EMBL/GenBank/DDBJ databases">
        <authorList>
            <person name="Evans L.H."/>
            <person name="Alamgir A."/>
            <person name="Owens N."/>
            <person name="Weber N.D."/>
            <person name="Virtaneva K."/>
            <person name="Barbian K."/>
            <person name="Babar A."/>
            <person name="Rosenke K."/>
        </authorList>
    </citation>
    <scope>NUCLEOTIDE SEQUENCE</scope>
    <source>
        <strain evidence="1">86</strain>
    </source>
</reference>
<protein>
    <submittedName>
        <fullName evidence="1">Uncharacterized protein</fullName>
    </submittedName>
</protein>
<dbReference type="EMBL" id="FLUQ01000001">
    <property type="protein sequence ID" value="SBV92260.1"/>
    <property type="molecule type" value="Genomic_DNA"/>
</dbReference>